<keyword evidence="2 8" id="KW-0813">Transport</keyword>
<comment type="function">
    <text evidence="8">F(1)F(0) ATP synthase produces ATP from ADP in the presence of a proton or sodium gradient. F-type ATPases consist of two structural domains, F(1) containing the extramembraneous catalytic core and F(0) containing the membrane proton channel, linked together by a central stalk and a peripheral stalk. During catalysis, ATP synthesis in the catalytic domain of F(1) is coupled via a rotary mechanism of the central stalk subunits to proton translocation.</text>
</comment>
<dbReference type="PRINTS" id="PR00125">
    <property type="entry name" value="ATPASEDELTA"/>
</dbReference>
<keyword evidence="4 8" id="KW-0406">Ion transport</keyword>
<dbReference type="GO" id="GO:0046933">
    <property type="term" value="F:proton-transporting ATP synthase activity, rotational mechanism"/>
    <property type="evidence" value="ECO:0007669"/>
    <property type="project" value="UniProtKB-UniRule"/>
</dbReference>
<dbReference type="RefSeq" id="WP_117117960.1">
    <property type="nucleotide sequence ID" value="NZ_BFBY01000003.1"/>
</dbReference>
<dbReference type="Proteomes" id="UP000257317">
    <property type="component" value="Unassembled WGS sequence"/>
</dbReference>
<keyword evidence="5 8" id="KW-0472">Membrane</keyword>
<keyword evidence="3 8" id="KW-0375">Hydrogen ion transport</keyword>
<reference evidence="10" key="1">
    <citation type="submission" date="2018-03" db="EMBL/GenBank/DDBJ databases">
        <title>New taxa in the Lactobacillus gasseri group.</title>
        <authorList>
            <person name="Tanizawa Y."/>
            <person name="Tohno M."/>
            <person name="Endo A."/>
            <person name="Arita M."/>
        </authorList>
    </citation>
    <scope>NUCLEOTIDE SEQUENCE [LARGE SCALE GENOMIC DNA]</scope>
    <source>
        <strain evidence="10">DSM 24759</strain>
    </source>
</reference>
<evidence type="ECO:0000313" key="9">
    <source>
        <dbReference type="EMBL" id="GBG04614.1"/>
    </source>
</evidence>
<keyword evidence="7 8" id="KW-0066">ATP synthesis</keyword>
<comment type="caution">
    <text evidence="9">The sequence shown here is derived from an EMBL/GenBank/DDBJ whole genome shotgun (WGS) entry which is preliminary data.</text>
</comment>
<comment type="similarity">
    <text evidence="8">Belongs to the ATPase delta chain family.</text>
</comment>
<dbReference type="InterPro" id="IPR000711">
    <property type="entry name" value="ATPase_OSCP/dsu"/>
</dbReference>
<dbReference type="PROSITE" id="PS00389">
    <property type="entry name" value="ATPASE_DELTA"/>
    <property type="match status" value="1"/>
</dbReference>
<evidence type="ECO:0000256" key="3">
    <source>
        <dbReference type="ARBA" id="ARBA00022781"/>
    </source>
</evidence>
<keyword evidence="8" id="KW-1003">Cell membrane</keyword>
<sequence length="182" mass="20454">MALSREEIAARYSKALFEYSEDAKVLDEVHDEMNVLLQVTKANPKVIQLLADPILNKVEKKEFLDTLTQGASVETKGFLKFLVEYGRFNDFIDIIEAFDVRYNESKNIADGTAITAIALKDEELDKIAKAYAKKYGLTTLKITNKVDPSILGGVVLQVGDIRIDGSIKTKLQEIREQLIENK</sequence>
<dbReference type="InterPro" id="IPR026015">
    <property type="entry name" value="ATP_synth_OSCP/delta_N_sf"/>
</dbReference>
<name>A0A2Z6T6D6_9LACO</name>
<evidence type="ECO:0000256" key="1">
    <source>
        <dbReference type="ARBA" id="ARBA00004370"/>
    </source>
</evidence>
<comment type="subcellular location">
    <subcellularLocation>
        <location evidence="8">Cell membrane</location>
        <topology evidence="8">Peripheral membrane protein</topology>
    </subcellularLocation>
    <subcellularLocation>
        <location evidence="1">Membrane</location>
    </subcellularLocation>
</comment>
<dbReference type="GO" id="GO:0005886">
    <property type="term" value="C:plasma membrane"/>
    <property type="evidence" value="ECO:0007669"/>
    <property type="project" value="UniProtKB-SubCell"/>
</dbReference>
<comment type="function">
    <text evidence="8">This protein is part of the stalk that links CF(0) to CF(1). It either transmits conformational changes from CF(0) to CF(1) or is implicated in proton conduction.</text>
</comment>
<evidence type="ECO:0000256" key="2">
    <source>
        <dbReference type="ARBA" id="ARBA00022448"/>
    </source>
</evidence>
<dbReference type="NCBIfam" id="TIGR01145">
    <property type="entry name" value="ATP_synt_delta"/>
    <property type="match status" value="1"/>
</dbReference>
<dbReference type="OrthoDB" id="9786633at2"/>
<dbReference type="PANTHER" id="PTHR11910">
    <property type="entry name" value="ATP SYNTHASE DELTA CHAIN"/>
    <property type="match status" value="1"/>
</dbReference>
<evidence type="ECO:0000256" key="6">
    <source>
        <dbReference type="ARBA" id="ARBA00023196"/>
    </source>
</evidence>
<dbReference type="InterPro" id="IPR020781">
    <property type="entry name" value="ATPase_OSCP/d_CS"/>
</dbReference>
<dbReference type="Pfam" id="PF00213">
    <property type="entry name" value="OSCP"/>
    <property type="match status" value="1"/>
</dbReference>
<gene>
    <name evidence="8 9" type="primary">atpH</name>
    <name evidence="9" type="ORF">LrDSM24759_05280</name>
</gene>
<accession>A0A2Z6T6D6</accession>
<evidence type="ECO:0000256" key="4">
    <source>
        <dbReference type="ARBA" id="ARBA00023065"/>
    </source>
</evidence>
<dbReference type="AlphaFoldDB" id="A0A2Z6T6D6"/>
<keyword evidence="10" id="KW-1185">Reference proteome</keyword>
<evidence type="ECO:0000256" key="5">
    <source>
        <dbReference type="ARBA" id="ARBA00023136"/>
    </source>
</evidence>
<dbReference type="Gene3D" id="1.10.520.20">
    <property type="entry name" value="N-terminal domain of the delta subunit of the F1F0-ATP synthase"/>
    <property type="match status" value="1"/>
</dbReference>
<dbReference type="EMBL" id="BFBY01000003">
    <property type="protein sequence ID" value="GBG04614.1"/>
    <property type="molecule type" value="Genomic_DNA"/>
</dbReference>
<dbReference type="GO" id="GO:0045259">
    <property type="term" value="C:proton-transporting ATP synthase complex"/>
    <property type="evidence" value="ECO:0007669"/>
    <property type="project" value="UniProtKB-KW"/>
</dbReference>
<evidence type="ECO:0000313" key="10">
    <source>
        <dbReference type="Proteomes" id="UP000257317"/>
    </source>
</evidence>
<protein>
    <recommendedName>
        <fullName evidence="8">ATP synthase subunit delta</fullName>
    </recommendedName>
    <alternativeName>
        <fullName evidence="8">ATP synthase F(1) sector subunit delta</fullName>
    </alternativeName>
    <alternativeName>
        <fullName evidence="8">F-type ATPase subunit delta</fullName>
        <shortName evidence="8">F-ATPase subunit delta</shortName>
    </alternativeName>
</protein>
<dbReference type="SUPFAM" id="SSF47928">
    <property type="entry name" value="N-terminal domain of the delta subunit of the F1F0-ATP synthase"/>
    <property type="match status" value="1"/>
</dbReference>
<evidence type="ECO:0000256" key="7">
    <source>
        <dbReference type="ARBA" id="ARBA00023310"/>
    </source>
</evidence>
<evidence type="ECO:0000256" key="8">
    <source>
        <dbReference type="HAMAP-Rule" id="MF_01416"/>
    </source>
</evidence>
<keyword evidence="6 8" id="KW-0139">CF(1)</keyword>
<dbReference type="HAMAP" id="MF_01416">
    <property type="entry name" value="ATP_synth_delta_bact"/>
    <property type="match status" value="1"/>
</dbReference>
<organism evidence="9 10">
    <name type="scientific">Lactobacillus rodentium</name>
    <dbReference type="NCBI Taxonomy" id="947835"/>
    <lineage>
        <taxon>Bacteria</taxon>
        <taxon>Bacillati</taxon>
        <taxon>Bacillota</taxon>
        <taxon>Bacilli</taxon>
        <taxon>Lactobacillales</taxon>
        <taxon>Lactobacillaceae</taxon>
        <taxon>Lactobacillus</taxon>
    </lineage>
</organism>
<proteinExistence type="inferred from homology"/>